<reference evidence="1" key="1">
    <citation type="submission" date="2022-08" db="EMBL/GenBank/DDBJ databases">
        <authorList>
            <person name="Tistechok S."/>
            <person name="Samborskyy M."/>
            <person name="Roman I."/>
        </authorList>
    </citation>
    <scope>NUCLEOTIDE SEQUENCE</scope>
    <source>
        <strain evidence="1">DSM 103496</strain>
    </source>
</reference>
<dbReference type="Proteomes" id="UP001141259">
    <property type="component" value="Unassembled WGS sequence"/>
</dbReference>
<keyword evidence="2" id="KW-1185">Reference proteome</keyword>
<accession>A0A9X2ZZ77</accession>
<dbReference type="EMBL" id="JANYMP010000003">
    <property type="protein sequence ID" value="MCS7477119.1"/>
    <property type="molecule type" value="Genomic_DNA"/>
</dbReference>
<dbReference type="RefSeq" id="WP_259622631.1">
    <property type="nucleotide sequence ID" value="NZ_JANYMP010000003.1"/>
</dbReference>
<protein>
    <submittedName>
        <fullName evidence="1">Uncharacterized protein</fullName>
    </submittedName>
</protein>
<name>A0A9X2ZZ77_9PSEU</name>
<dbReference type="AlphaFoldDB" id="A0A9X2ZZ77"/>
<gene>
    <name evidence="1" type="ORF">NZH93_09655</name>
</gene>
<organism evidence="1 2">
    <name type="scientific">Umezawaea endophytica</name>
    <dbReference type="NCBI Taxonomy" id="1654476"/>
    <lineage>
        <taxon>Bacteria</taxon>
        <taxon>Bacillati</taxon>
        <taxon>Actinomycetota</taxon>
        <taxon>Actinomycetes</taxon>
        <taxon>Pseudonocardiales</taxon>
        <taxon>Pseudonocardiaceae</taxon>
        <taxon>Umezawaea</taxon>
    </lineage>
</organism>
<evidence type="ECO:0000313" key="2">
    <source>
        <dbReference type="Proteomes" id="UP001141259"/>
    </source>
</evidence>
<comment type="caution">
    <text evidence="1">The sequence shown here is derived from an EMBL/GenBank/DDBJ whole genome shotgun (WGS) entry which is preliminary data.</text>
</comment>
<evidence type="ECO:0000313" key="1">
    <source>
        <dbReference type="EMBL" id="MCS7477119.1"/>
    </source>
</evidence>
<sequence>MAGRLRPEAVAAGAVVERPDHLGEGPNRREVEVAEGLNRREVAGEVEVVAAQRIQRVRAVGAVAVGEAARRHREVVADRLPVPWSPPTERFHPRELACRTTPGRWAHRRRWSADP</sequence>
<proteinExistence type="predicted"/>